<dbReference type="EMBL" id="BQXS01002140">
    <property type="protein sequence ID" value="GKT31439.1"/>
    <property type="molecule type" value="Genomic_DNA"/>
</dbReference>
<sequence length="147" mass="16492">AKMKDLEKKKIEDKDGEKDVEKEEKAGEKEEKAGEKEEKDGETDSVESKEKKNPPTIKKEEEEDLDDEDFSEEDIETNEKDYTPCSPPSDEVLLSSLLPPSSITSLPTKLARYILHRFNYEPVGQVQGVCDDAGDIPSDITKSEASK</sequence>
<evidence type="ECO:0000313" key="2">
    <source>
        <dbReference type="EMBL" id="GKT31439.1"/>
    </source>
</evidence>
<feature type="non-terminal residue" evidence="2">
    <location>
        <position position="1"/>
    </location>
</feature>
<feature type="compositionally biased region" description="Basic and acidic residues" evidence="1">
    <location>
        <begin position="1"/>
        <end position="39"/>
    </location>
</feature>
<comment type="caution">
    <text evidence="2">The sequence shown here is derived from an EMBL/GenBank/DDBJ whole genome shotgun (WGS) entry which is preliminary data.</text>
</comment>
<proteinExistence type="predicted"/>
<feature type="compositionally biased region" description="Basic and acidic residues" evidence="1">
    <location>
        <begin position="46"/>
        <end position="60"/>
    </location>
</feature>
<evidence type="ECO:0000313" key="3">
    <source>
        <dbReference type="Proteomes" id="UP001057375"/>
    </source>
</evidence>
<reference evidence="2" key="1">
    <citation type="submission" date="2022-03" db="EMBL/GenBank/DDBJ databases">
        <title>Draft genome sequence of Aduncisulcus paluster, a free-living microaerophilic Fornicata.</title>
        <authorList>
            <person name="Yuyama I."/>
            <person name="Kume K."/>
            <person name="Tamura T."/>
            <person name="Inagaki Y."/>
            <person name="Hashimoto T."/>
        </authorList>
    </citation>
    <scope>NUCLEOTIDE SEQUENCE</scope>
    <source>
        <strain evidence="2">NY0171</strain>
    </source>
</reference>
<dbReference type="Proteomes" id="UP001057375">
    <property type="component" value="Unassembled WGS sequence"/>
</dbReference>
<feature type="compositionally biased region" description="Acidic residues" evidence="1">
    <location>
        <begin position="61"/>
        <end position="76"/>
    </location>
</feature>
<feature type="region of interest" description="Disordered" evidence="1">
    <location>
        <begin position="1"/>
        <end position="90"/>
    </location>
</feature>
<evidence type="ECO:0000256" key="1">
    <source>
        <dbReference type="SAM" id="MobiDB-lite"/>
    </source>
</evidence>
<protein>
    <submittedName>
        <fullName evidence="2">Uncharacterized protein</fullName>
    </submittedName>
</protein>
<feature type="non-terminal residue" evidence="2">
    <location>
        <position position="147"/>
    </location>
</feature>
<gene>
    <name evidence="2" type="ORF">ADUPG1_002037</name>
</gene>
<keyword evidence="3" id="KW-1185">Reference proteome</keyword>
<name>A0ABQ5KJF8_9EUKA</name>
<accession>A0ABQ5KJF8</accession>
<organism evidence="2 3">
    <name type="scientific">Aduncisulcus paluster</name>
    <dbReference type="NCBI Taxonomy" id="2918883"/>
    <lineage>
        <taxon>Eukaryota</taxon>
        <taxon>Metamonada</taxon>
        <taxon>Carpediemonas-like organisms</taxon>
        <taxon>Aduncisulcus</taxon>
    </lineage>
</organism>